<dbReference type="Proteomes" id="UP001596435">
    <property type="component" value="Unassembled WGS sequence"/>
</dbReference>
<dbReference type="GO" id="GO:0016787">
    <property type="term" value="F:hydrolase activity"/>
    <property type="evidence" value="ECO:0007669"/>
    <property type="project" value="UniProtKB-KW"/>
</dbReference>
<keyword evidence="2" id="KW-0378">Hydrolase</keyword>
<reference evidence="3" key="1">
    <citation type="journal article" date="2019" name="Int. J. Syst. Evol. Microbiol.">
        <title>The Global Catalogue of Microorganisms (GCM) 10K type strain sequencing project: providing services to taxonomists for standard genome sequencing and annotation.</title>
        <authorList>
            <consortium name="The Broad Institute Genomics Platform"/>
            <consortium name="The Broad Institute Genome Sequencing Center for Infectious Disease"/>
            <person name="Wu L."/>
            <person name="Ma J."/>
        </authorList>
    </citation>
    <scope>NUCLEOTIDE SEQUENCE [LARGE SCALE GENOMIC DNA]</scope>
    <source>
        <strain evidence="3">CGMCC 1.12859</strain>
    </source>
</reference>
<name>A0ABW2FTE9_9ACTN</name>
<evidence type="ECO:0000313" key="3">
    <source>
        <dbReference type="Proteomes" id="UP001596435"/>
    </source>
</evidence>
<gene>
    <name evidence="2" type="ORF">ACFQMG_08445</name>
</gene>
<organism evidence="2 3">
    <name type="scientific">Kitasatospora paranensis</name>
    <dbReference type="NCBI Taxonomy" id="258053"/>
    <lineage>
        <taxon>Bacteria</taxon>
        <taxon>Bacillati</taxon>
        <taxon>Actinomycetota</taxon>
        <taxon>Actinomycetes</taxon>
        <taxon>Kitasatosporales</taxon>
        <taxon>Streptomycetaceae</taxon>
        <taxon>Kitasatospora</taxon>
    </lineage>
</organism>
<dbReference type="InterPro" id="IPR050266">
    <property type="entry name" value="AB_hydrolase_sf"/>
</dbReference>
<dbReference type="SUPFAM" id="SSF53474">
    <property type="entry name" value="alpha/beta-Hydrolases"/>
    <property type="match status" value="1"/>
</dbReference>
<dbReference type="Pfam" id="PF00561">
    <property type="entry name" value="Abhydrolase_1"/>
    <property type="match status" value="1"/>
</dbReference>
<dbReference type="PANTHER" id="PTHR43798">
    <property type="entry name" value="MONOACYLGLYCEROL LIPASE"/>
    <property type="match status" value="1"/>
</dbReference>
<proteinExistence type="predicted"/>
<sequence>MPIFTSYDGTDLWYEATGPATAGAPPLVALPGGPGADLRYLGDLAGLDTARTLVRLDGRAAGRSTVPADRASCSFTAQAADVAALARHLGHDRIDLLGHSAGALVAQHCAAEFPTLVDRLVLVCPVGRAAREPDAAELAALRAGRSAEPWYPAAADAEARLARGESDTRELTALITPFFWARWDDRARAEAGRALPAAPDWLRAAFYAGAGEPRPVTAPTLVIAGALDGMIGTAPARLAASCHPNARLAVVEAAGHRPWVEQPVRFRTLVEEFLTR</sequence>
<dbReference type="EMBL" id="JBHTAJ010000012">
    <property type="protein sequence ID" value="MFC7179593.1"/>
    <property type="molecule type" value="Genomic_DNA"/>
</dbReference>
<dbReference type="InterPro" id="IPR000073">
    <property type="entry name" value="AB_hydrolase_1"/>
</dbReference>
<keyword evidence="3" id="KW-1185">Reference proteome</keyword>
<dbReference type="Gene3D" id="3.40.50.1820">
    <property type="entry name" value="alpha/beta hydrolase"/>
    <property type="match status" value="1"/>
</dbReference>
<protein>
    <submittedName>
        <fullName evidence="2">Alpha/beta fold hydrolase</fullName>
    </submittedName>
</protein>
<dbReference type="PANTHER" id="PTHR43798:SF33">
    <property type="entry name" value="HYDROLASE, PUTATIVE (AFU_ORTHOLOGUE AFUA_2G14860)-RELATED"/>
    <property type="match status" value="1"/>
</dbReference>
<evidence type="ECO:0000259" key="1">
    <source>
        <dbReference type="Pfam" id="PF00561"/>
    </source>
</evidence>
<feature type="domain" description="AB hydrolase-1" evidence="1">
    <location>
        <begin position="25"/>
        <end position="256"/>
    </location>
</feature>
<dbReference type="RefSeq" id="WP_380230796.1">
    <property type="nucleotide sequence ID" value="NZ_JBHSVH010000002.1"/>
</dbReference>
<evidence type="ECO:0000313" key="2">
    <source>
        <dbReference type="EMBL" id="MFC7179593.1"/>
    </source>
</evidence>
<dbReference type="InterPro" id="IPR029058">
    <property type="entry name" value="AB_hydrolase_fold"/>
</dbReference>
<accession>A0ABW2FTE9</accession>
<comment type="caution">
    <text evidence="2">The sequence shown here is derived from an EMBL/GenBank/DDBJ whole genome shotgun (WGS) entry which is preliminary data.</text>
</comment>